<dbReference type="RefSeq" id="WP_309849532.1">
    <property type="nucleotide sequence ID" value="NZ_BAAAIU010000022.1"/>
</dbReference>
<dbReference type="CDD" id="cd03801">
    <property type="entry name" value="GT4_PimA-like"/>
    <property type="match status" value="1"/>
</dbReference>
<feature type="domain" description="Glycosyl transferase family 1" evidence="2">
    <location>
        <begin position="241"/>
        <end position="387"/>
    </location>
</feature>
<evidence type="ECO:0000313" key="4">
    <source>
        <dbReference type="Proteomes" id="UP001247307"/>
    </source>
</evidence>
<reference evidence="3" key="1">
    <citation type="submission" date="2023-07" db="EMBL/GenBank/DDBJ databases">
        <title>Sequencing the genomes of 1000 actinobacteria strains.</title>
        <authorList>
            <person name="Klenk H.-P."/>
        </authorList>
    </citation>
    <scope>NUCLEOTIDE SEQUENCE</scope>
    <source>
        <strain evidence="3">DSM 13988</strain>
    </source>
</reference>
<keyword evidence="1" id="KW-0808">Transferase</keyword>
<keyword evidence="4" id="KW-1185">Reference proteome</keyword>
<dbReference type="SUPFAM" id="SSF53756">
    <property type="entry name" value="UDP-Glycosyltransferase/glycogen phosphorylase"/>
    <property type="match status" value="1"/>
</dbReference>
<dbReference type="GO" id="GO:0016757">
    <property type="term" value="F:glycosyltransferase activity"/>
    <property type="evidence" value="ECO:0007669"/>
    <property type="project" value="InterPro"/>
</dbReference>
<name>A0AAE3YGM4_9MICC</name>
<dbReference type="PANTHER" id="PTHR46401:SF2">
    <property type="entry name" value="GLYCOSYLTRANSFERASE WBBK-RELATED"/>
    <property type="match status" value="1"/>
</dbReference>
<organism evidence="3 4">
    <name type="scientific">Falsarthrobacter nasiphocae</name>
    <dbReference type="NCBI Taxonomy" id="189863"/>
    <lineage>
        <taxon>Bacteria</taxon>
        <taxon>Bacillati</taxon>
        <taxon>Actinomycetota</taxon>
        <taxon>Actinomycetes</taxon>
        <taxon>Micrococcales</taxon>
        <taxon>Micrococcaceae</taxon>
        <taxon>Falsarthrobacter</taxon>
    </lineage>
</organism>
<comment type="caution">
    <text evidence="3">The sequence shown here is derived from an EMBL/GenBank/DDBJ whole genome shotgun (WGS) entry which is preliminary data.</text>
</comment>
<dbReference type="AlphaFoldDB" id="A0AAE3YGM4"/>
<dbReference type="Gene3D" id="3.40.50.2000">
    <property type="entry name" value="Glycogen Phosphorylase B"/>
    <property type="match status" value="2"/>
</dbReference>
<dbReference type="GO" id="GO:0009103">
    <property type="term" value="P:lipopolysaccharide biosynthetic process"/>
    <property type="evidence" value="ECO:0007669"/>
    <property type="project" value="TreeGrafter"/>
</dbReference>
<sequence length="410" mass="44986">MSTLLTHPVGNENVRQALQGLYEAHQLDSFATSIGVDDSVSLDRLPSSVRDILQRRRFRGIPRQLILQGPAREIVRNIFVKAPSPRIRHLGTDSGPASVFWVNEGVTQRARRRMDRAGADLTSVYGYQQFAVGAFEHAKDLGLRRVLELPHVHWQATVKWGDWVRSERPEWAPTLASYNLADAIKASEDREIELADTIVVPSRQVAESVPDTDRELDVRFIPYGTPDVLPHARPVSWDGQGPLKILFVGRVNALKGVGDVVDMARSFGRRVEVTAYGQLPATTFPALDEFLATVDYRGTMSRSEIMEDMGRHHLLLLPSLAEGRSLSALEALSRGLPAIVTPGTGVDDLVEQGAGVVVPRGDRDALFGAVESVLANPGLVEQYSEAALRIARANSWAPFRQGVVDVTAGV</sequence>
<dbReference type="PANTHER" id="PTHR46401">
    <property type="entry name" value="GLYCOSYLTRANSFERASE WBBK-RELATED"/>
    <property type="match status" value="1"/>
</dbReference>
<gene>
    <name evidence="3" type="ORF">J2S35_000523</name>
</gene>
<dbReference type="Proteomes" id="UP001247307">
    <property type="component" value="Unassembled WGS sequence"/>
</dbReference>
<accession>A0AAE3YGM4</accession>
<evidence type="ECO:0000256" key="1">
    <source>
        <dbReference type="ARBA" id="ARBA00022679"/>
    </source>
</evidence>
<dbReference type="EMBL" id="JAVDUI010000001">
    <property type="protein sequence ID" value="MDR6891583.1"/>
    <property type="molecule type" value="Genomic_DNA"/>
</dbReference>
<proteinExistence type="predicted"/>
<evidence type="ECO:0000313" key="3">
    <source>
        <dbReference type="EMBL" id="MDR6891583.1"/>
    </source>
</evidence>
<dbReference type="InterPro" id="IPR001296">
    <property type="entry name" value="Glyco_trans_1"/>
</dbReference>
<dbReference type="Pfam" id="PF00534">
    <property type="entry name" value="Glycos_transf_1"/>
    <property type="match status" value="1"/>
</dbReference>
<protein>
    <submittedName>
        <fullName evidence="3">Glycosyltransferase involved in cell wall biosynthesis</fullName>
    </submittedName>
</protein>
<evidence type="ECO:0000259" key="2">
    <source>
        <dbReference type="Pfam" id="PF00534"/>
    </source>
</evidence>